<evidence type="ECO:0000313" key="1">
    <source>
        <dbReference type="EMBL" id="AGL62660.1"/>
    </source>
</evidence>
<dbReference type="AlphaFoldDB" id="R4PWK6"/>
<keyword evidence="2" id="KW-1185">Reference proteome</keyword>
<dbReference type="KEGG" id="saal:L336_0961"/>
<accession>R4PWK6</accession>
<protein>
    <submittedName>
        <fullName evidence="1">Uncharacterized protein</fullName>
    </submittedName>
</protein>
<organism evidence="1 2">
    <name type="scientific">Candidatus Saccharimonas aalborgensis</name>
    <dbReference type="NCBI Taxonomy" id="1332188"/>
    <lineage>
        <taxon>Bacteria</taxon>
        <taxon>Candidatus Saccharimonadota</taxon>
        <taxon>Candidatus Saccharimonadia</taxon>
        <taxon>Candidatus Saccharimonadales</taxon>
        <taxon>Candidatus Saccharimonadaceae</taxon>
        <taxon>Candidatus Saccharimonas</taxon>
    </lineage>
</organism>
<sequence>MPSRKSVQAAAGEVALAVNHLGTAKSQADSAQERLSNVFAAFLEVTATVRQSVDDLEAEVLSAVEQATHATPEERQTLLSRVAARVTTFIESVNEPLVVSNTADAG</sequence>
<name>R4PWK6_9BACT</name>
<dbReference type="EMBL" id="CP005957">
    <property type="protein sequence ID" value="AGL62660.1"/>
    <property type="molecule type" value="Genomic_DNA"/>
</dbReference>
<reference evidence="1 2" key="1">
    <citation type="journal article" date="2013" name="Nat. Biotechnol.">
        <title>Genome sequences of rare, uncultured bacteria obtained by differential coverage binning of multiple metagenomes.</title>
        <authorList>
            <person name="Albertsen M."/>
            <person name="Hugenholtz P."/>
            <person name="Skarshewski A."/>
            <person name="Nielsen K.L."/>
            <person name="Tyson G.W."/>
            <person name="Nielsen P.H."/>
        </authorList>
    </citation>
    <scope>NUCLEOTIDE SEQUENCE [LARGE SCALE GENOMIC DNA]</scope>
    <source>
        <strain evidence="1">TM71</strain>
    </source>
</reference>
<dbReference type="Proteomes" id="UP000013893">
    <property type="component" value="Chromosome"/>
</dbReference>
<gene>
    <name evidence="1" type="ORF">L336_0961</name>
</gene>
<proteinExistence type="predicted"/>
<dbReference type="RefSeq" id="WP_015642110.1">
    <property type="nucleotide sequence ID" value="NC_021219.1"/>
</dbReference>
<evidence type="ECO:0000313" key="2">
    <source>
        <dbReference type="Proteomes" id="UP000013893"/>
    </source>
</evidence>
<dbReference type="HOGENOM" id="CLU_2218292_0_0_0"/>